<evidence type="ECO:0000256" key="1">
    <source>
        <dbReference type="ARBA" id="ARBA00001947"/>
    </source>
</evidence>
<dbReference type="Gene3D" id="3.60.15.10">
    <property type="entry name" value="Ribonuclease Z/Hydroxyacylglutathione hydrolase-like"/>
    <property type="match status" value="1"/>
</dbReference>
<keyword evidence="4" id="KW-0862">Zinc</keyword>
<reference evidence="6 7" key="1">
    <citation type="submission" date="2017-11" db="EMBL/GenBank/DDBJ databases">
        <title>Genomic Encyclopedia of Archaeal and Bacterial Type Strains, Phase II (KMG-II): From Individual Species to Whole Genera.</title>
        <authorList>
            <person name="Goeker M."/>
        </authorList>
    </citation>
    <scope>NUCLEOTIDE SEQUENCE [LARGE SCALE GENOMIC DNA]</scope>
    <source>
        <strain evidence="6 7">DSM 27268</strain>
    </source>
</reference>
<evidence type="ECO:0000313" key="6">
    <source>
        <dbReference type="EMBL" id="PJJ74824.1"/>
    </source>
</evidence>
<dbReference type="RefSeq" id="WP_100313509.1">
    <property type="nucleotide sequence ID" value="NZ_PGFG01000001.1"/>
</dbReference>
<protein>
    <submittedName>
        <fullName evidence="6">Glyoxylase-like metal-dependent hydrolase (Beta-lactamase superfamily II)</fullName>
    </submittedName>
</protein>
<keyword evidence="3 6" id="KW-0378">Hydrolase</keyword>
<evidence type="ECO:0000256" key="2">
    <source>
        <dbReference type="ARBA" id="ARBA00022723"/>
    </source>
</evidence>
<dbReference type="InterPro" id="IPR001279">
    <property type="entry name" value="Metallo-B-lactamas"/>
</dbReference>
<evidence type="ECO:0000256" key="3">
    <source>
        <dbReference type="ARBA" id="ARBA00022801"/>
    </source>
</evidence>
<dbReference type="AlphaFoldDB" id="A0A2M9CSD9"/>
<keyword evidence="7" id="KW-1185">Reference proteome</keyword>
<sequence length="215" mass="24525">MTEIHQFAFNPFQENTYLLINAQNECLIIDPGCYFPEEQQQFLDFIGKRKLKVAGLINTHAHLDHIFGNRLVYVHWKLKPLLHQAELPVLDTAPFSGQMYNIPFEPSPYPERFLTDGEELAFGNTRLRLIWAPGHSPGSICLYNEAEKWLIGGDVLFRESIGRTDLPGGDFKTLETSIRQRLYVLPDEVVVYPGHGPATTIGHEKQHNPFVRAAQ</sequence>
<dbReference type="GO" id="GO:0016787">
    <property type="term" value="F:hydrolase activity"/>
    <property type="evidence" value="ECO:0007669"/>
    <property type="project" value="UniProtKB-KW"/>
</dbReference>
<dbReference type="EMBL" id="PGFG01000001">
    <property type="protein sequence ID" value="PJJ74824.1"/>
    <property type="molecule type" value="Genomic_DNA"/>
</dbReference>
<dbReference type="PANTHER" id="PTHR46233">
    <property type="entry name" value="HYDROXYACYLGLUTATHIONE HYDROLASE GLOC"/>
    <property type="match status" value="1"/>
</dbReference>
<evidence type="ECO:0000256" key="4">
    <source>
        <dbReference type="ARBA" id="ARBA00022833"/>
    </source>
</evidence>
<comment type="caution">
    <text evidence="6">The sequence shown here is derived from an EMBL/GenBank/DDBJ whole genome shotgun (WGS) entry which is preliminary data.</text>
</comment>
<dbReference type="InterPro" id="IPR051453">
    <property type="entry name" value="MBL_Glyoxalase_II"/>
</dbReference>
<dbReference type="SUPFAM" id="SSF56281">
    <property type="entry name" value="Metallo-hydrolase/oxidoreductase"/>
    <property type="match status" value="1"/>
</dbReference>
<keyword evidence="2" id="KW-0479">Metal-binding</keyword>
<dbReference type="Proteomes" id="UP000230000">
    <property type="component" value="Unassembled WGS sequence"/>
</dbReference>
<organism evidence="6 7">
    <name type="scientific">Thermoflavifilum aggregans</name>
    <dbReference type="NCBI Taxonomy" id="454188"/>
    <lineage>
        <taxon>Bacteria</taxon>
        <taxon>Pseudomonadati</taxon>
        <taxon>Bacteroidota</taxon>
        <taxon>Chitinophagia</taxon>
        <taxon>Chitinophagales</taxon>
        <taxon>Chitinophagaceae</taxon>
        <taxon>Thermoflavifilum</taxon>
    </lineage>
</organism>
<dbReference type="GO" id="GO:0046872">
    <property type="term" value="F:metal ion binding"/>
    <property type="evidence" value="ECO:0007669"/>
    <property type="project" value="UniProtKB-KW"/>
</dbReference>
<evidence type="ECO:0000313" key="7">
    <source>
        <dbReference type="Proteomes" id="UP000230000"/>
    </source>
</evidence>
<proteinExistence type="predicted"/>
<dbReference type="PANTHER" id="PTHR46233:SF3">
    <property type="entry name" value="HYDROXYACYLGLUTATHIONE HYDROLASE GLOC"/>
    <property type="match status" value="1"/>
</dbReference>
<gene>
    <name evidence="6" type="ORF">BXY57_0387</name>
</gene>
<dbReference type="OrthoDB" id="9802248at2"/>
<accession>A0A2M9CSD9</accession>
<dbReference type="SMART" id="SM00849">
    <property type="entry name" value="Lactamase_B"/>
    <property type="match status" value="1"/>
</dbReference>
<name>A0A2M9CSD9_9BACT</name>
<dbReference type="Pfam" id="PF00753">
    <property type="entry name" value="Lactamase_B"/>
    <property type="match status" value="1"/>
</dbReference>
<evidence type="ECO:0000259" key="5">
    <source>
        <dbReference type="SMART" id="SM00849"/>
    </source>
</evidence>
<dbReference type="CDD" id="cd06262">
    <property type="entry name" value="metallo-hydrolase-like_MBL-fold"/>
    <property type="match status" value="1"/>
</dbReference>
<dbReference type="InterPro" id="IPR036866">
    <property type="entry name" value="RibonucZ/Hydroxyglut_hydro"/>
</dbReference>
<comment type="cofactor">
    <cofactor evidence="1">
        <name>Zn(2+)</name>
        <dbReference type="ChEBI" id="CHEBI:29105"/>
    </cofactor>
</comment>
<feature type="domain" description="Metallo-beta-lactamase" evidence="5">
    <location>
        <begin position="13"/>
        <end position="195"/>
    </location>
</feature>